<keyword evidence="3" id="KW-0460">Magnesium</keyword>
<keyword evidence="6" id="KW-1185">Reference proteome</keyword>
<dbReference type="PANTHER" id="PTHR32308:SF10">
    <property type="entry name" value="CITRATE LYASE SUBUNIT BETA"/>
    <property type="match status" value="1"/>
</dbReference>
<reference evidence="5 6" key="1">
    <citation type="submission" date="2020-12" db="EMBL/GenBank/DDBJ databases">
        <title>Pseudomonas schmalbachii sp. nov. isolated from millipede gut.</title>
        <authorList>
            <person name="Shelomi M."/>
        </authorList>
    </citation>
    <scope>NUCLEOTIDE SEQUENCE [LARGE SCALE GENOMIC DNA]</scope>
    <source>
        <strain evidence="5 6">Milli4</strain>
    </source>
</reference>
<accession>A0ABS3TL28</accession>
<evidence type="ECO:0000313" key="6">
    <source>
        <dbReference type="Proteomes" id="UP000669060"/>
    </source>
</evidence>
<dbReference type="PANTHER" id="PTHR32308">
    <property type="entry name" value="LYASE BETA SUBUNIT, PUTATIVE (AFU_ORTHOLOGUE AFUA_4G13030)-RELATED"/>
    <property type="match status" value="1"/>
</dbReference>
<organism evidence="5 6">
    <name type="scientific">Pseudomonas schmalbachii</name>
    <dbReference type="NCBI Taxonomy" id="2816993"/>
    <lineage>
        <taxon>Bacteria</taxon>
        <taxon>Pseudomonadati</taxon>
        <taxon>Pseudomonadota</taxon>
        <taxon>Gammaproteobacteria</taxon>
        <taxon>Pseudomonadales</taxon>
        <taxon>Pseudomonadaceae</taxon>
        <taxon>Pseudomonas</taxon>
    </lineage>
</organism>
<evidence type="ECO:0000259" key="4">
    <source>
        <dbReference type="Pfam" id="PF03328"/>
    </source>
</evidence>
<keyword evidence="5" id="KW-0456">Lyase</keyword>
<evidence type="ECO:0000256" key="1">
    <source>
        <dbReference type="ARBA" id="ARBA00001946"/>
    </source>
</evidence>
<dbReference type="InterPro" id="IPR011206">
    <property type="entry name" value="Citrate_lyase_beta/mcl1/mcl2"/>
</dbReference>
<feature type="domain" description="HpcH/HpaI aldolase/citrate lyase" evidence="4">
    <location>
        <begin position="6"/>
        <end position="213"/>
    </location>
</feature>
<dbReference type="InterPro" id="IPR040442">
    <property type="entry name" value="Pyrv_kinase-like_dom_sf"/>
</dbReference>
<dbReference type="RefSeq" id="WP_208312149.1">
    <property type="nucleotide sequence ID" value="NZ_JAELYA010000001.1"/>
</dbReference>
<dbReference type="Gene3D" id="3.20.20.60">
    <property type="entry name" value="Phosphoenolpyruvate-binding domains"/>
    <property type="match status" value="1"/>
</dbReference>
<comment type="caution">
    <text evidence="5">The sequence shown here is derived from an EMBL/GenBank/DDBJ whole genome shotgun (WGS) entry which is preliminary data.</text>
</comment>
<proteinExistence type="predicted"/>
<evidence type="ECO:0000256" key="2">
    <source>
        <dbReference type="ARBA" id="ARBA00022723"/>
    </source>
</evidence>
<gene>
    <name evidence="5" type="ORF">JFY56_03915</name>
</gene>
<evidence type="ECO:0000313" key="5">
    <source>
        <dbReference type="EMBL" id="MBO3274362.1"/>
    </source>
</evidence>
<evidence type="ECO:0000256" key="3">
    <source>
        <dbReference type="ARBA" id="ARBA00022842"/>
    </source>
</evidence>
<dbReference type="InterPro" id="IPR015813">
    <property type="entry name" value="Pyrv/PenolPyrv_kinase-like_dom"/>
</dbReference>
<protein>
    <submittedName>
        <fullName evidence="5">CoA ester lyase</fullName>
    </submittedName>
</protein>
<keyword evidence="2" id="KW-0479">Metal-binding</keyword>
<sequence>MTQSIRSALFVPGSRPERFAKALLVGADVVIVDFEDAVEASLKAQAREHLAAFLGENPASRVWVRINGADHPEHAADLALCRELPGVAGVMLAKAESAEQVRYVATCGKPVWPLIESARGVLALPQIAACAGVQRLTYGALDLGLDLGLSAGSAAAEAMLDQLRFAMLLHSRVNGLQPPLESVFPAFSDDAGLTAHIQRARDMGFAGALCIHPRQVAVVHAALLPSAEELAWARRVVEGAAAGVAAFQIDGALVDGPVIERARRLLQRAGESA</sequence>
<dbReference type="GO" id="GO:0016829">
    <property type="term" value="F:lyase activity"/>
    <property type="evidence" value="ECO:0007669"/>
    <property type="project" value="UniProtKB-KW"/>
</dbReference>
<dbReference type="SUPFAM" id="SSF51621">
    <property type="entry name" value="Phosphoenolpyruvate/pyruvate domain"/>
    <property type="match status" value="1"/>
</dbReference>
<dbReference type="InterPro" id="IPR005000">
    <property type="entry name" value="Aldolase/citrate-lyase_domain"/>
</dbReference>
<dbReference type="Proteomes" id="UP000669060">
    <property type="component" value="Unassembled WGS sequence"/>
</dbReference>
<name>A0ABS3TL28_9PSED</name>
<dbReference type="PIRSF" id="PIRSF015582">
    <property type="entry name" value="Cit_lyase_B"/>
    <property type="match status" value="1"/>
</dbReference>
<comment type="cofactor">
    <cofactor evidence="1">
        <name>Mg(2+)</name>
        <dbReference type="ChEBI" id="CHEBI:18420"/>
    </cofactor>
</comment>
<dbReference type="EMBL" id="JAELYA010000001">
    <property type="protein sequence ID" value="MBO3274362.1"/>
    <property type="molecule type" value="Genomic_DNA"/>
</dbReference>
<dbReference type="Pfam" id="PF03328">
    <property type="entry name" value="HpcH_HpaI"/>
    <property type="match status" value="1"/>
</dbReference>